<dbReference type="EnsemblMetazoa" id="XM_011682216">
    <property type="protein sequence ID" value="XP_011680518"/>
    <property type="gene ID" value="LOC587762"/>
</dbReference>
<dbReference type="SMART" id="SM00384">
    <property type="entry name" value="AT_hook"/>
    <property type="match status" value="3"/>
</dbReference>
<dbReference type="KEGG" id="spu:587762"/>
<dbReference type="GO" id="GO:0005634">
    <property type="term" value="C:nucleus"/>
    <property type="evidence" value="ECO:0000318"/>
    <property type="project" value="GO_Central"/>
</dbReference>
<reference evidence="6" key="1">
    <citation type="submission" date="2015-02" db="EMBL/GenBank/DDBJ databases">
        <title>Genome sequencing for Strongylocentrotus purpuratus.</title>
        <authorList>
            <person name="Murali S."/>
            <person name="Liu Y."/>
            <person name="Vee V."/>
            <person name="English A."/>
            <person name="Wang M."/>
            <person name="Skinner E."/>
            <person name="Han Y."/>
            <person name="Muzny D.M."/>
            <person name="Worley K.C."/>
            <person name="Gibbs R.A."/>
        </authorList>
    </citation>
    <scope>NUCLEOTIDE SEQUENCE</scope>
</reference>
<dbReference type="CDD" id="cd14259">
    <property type="entry name" value="PUFD_like"/>
    <property type="match status" value="1"/>
</dbReference>
<feature type="region of interest" description="Disordered" evidence="3">
    <location>
        <begin position="1643"/>
        <end position="1662"/>
    </location>
</feature>
<dbReference type="Gene3D" id="3.10.260.40">
    <property type="entry name" value="BCL-6 corepressor, PCGF1 binding domain"/>
    <property type="match status" value="1"/>
</dbReference>
<feature type="compositionally biased region" description="Basic and acidic residues" evidence="3">
    <location>
        <begin position="332"/>
        <end position="344"/>
    </location>
</feature>
<evidence type="ECO:0000256" key="2">
    <source>
        <dbReference type="PROSITE-ProRule" id="PRU00023"/>
    </source>
</evidence>
<feature type="compositionally biased region" description="Basic and acidic residues" evidence="3">
    <location>
        <begin position="818"/>
        <end position="837"/>
    </location>
</feature>
<feature type="region of interest" description="Disordered" evidence="3">
    <location>
        <begin position="36"/>
        <end position="79"/>
    </location>
</feature>
<dbReference type="PROSITE" id="PS50297">
    <property type="entry name" value="ANK_REP_REGION"/>
    <property type="match status" value="2"/>
</dbReference>
<feature type="compositionally biased region" description="Polar residues" evidence="3">
    <location>
        <begin position="697"/>
        <end position="706"/>
    </location>
</feature>
<reference evidence="5" key="2">
    <citation type="submission" date="2021-01" db="UniProtKB">
        <authorList>
            <consortium name="EnsemblMetazoa"/>
        </authorList>
    </citation>
    <scope>IDENTIFICATION</scope>
</reference>
<protein>
    <recommendedName>
        <fullName evidence="4">BCL-6 corepressor PCGF1 binding domain-containing protein</fullName>
    </recommendedName>
</protein>
<dbReference type="OrthoDB" id="3666223at2759"/>
<keyword evidence="6" id="KW-1185">Reference proteome</keyword>
<dbReference type="GeneID" id="587762"/>
<dbReference type="InterPro" id="IPR036770">
    <property type="entry name" value="Ankyrin_rpt-contain_sf"/>
</dbReference>
<comment type="similarity">
    <text evidence="1">Belongs to the BCOR family.</text>
</comment>
<dbReference type="Proteomes" id="UP000007110">
    <property type="component" value="Unassembled WGS sequence"/>
</dbReference>
<feature type="domain" description="BCL-6 corepressor PCGF1 binding" evidence="4">
    <location>
        <begin position="1578"/>
        <end position="1691"/>
    </location>
</feature>
<evidence type="ECO:0000256" key="1">
    <source>
        <dbReference type="ARBA" id="ARBA00034703"/>
    </source>
</evidence>
<feature type="compositionally biased region" description="Polar residues" evidence="3">
    <location>
        <begin position="667"/>
        <end position="679"/>
    </location>
</feature>
<dbReference type="SMART" id="SM00248">
    <property type="entry name" value="ANK"/>
    <property type="match status" value="3"/>
</dbReference>
<accession>A0A7M7HIQ4</accession>
<dbReference type="InterPro" id="IPR038227">
    <property type="entry name" value="PUFD_som_sf"/>
</dbReference>
<dbReference type="GO" id="GO:0000122">
    <property type="term" value="P:negative regulation of transcription by RNA polymerase II"/>
    <property type="evidence" value="ECO:0000318"/>
    <property type="project" value="GO_Central"/>
</dbReference>
<dbReference type="Pfam" id="PF12796">
    <property type="entry name" value="Ank_2"/>
    <property type="match status" value="1"/>
</dbReference>
<dbReference type="InterPro" id="IPR032365">
    <property type="entry name" value="PUFD"/>
</dbReference>
<proteinExistence type="inferred from homology"/>
<dbReference type="OMA" id="HAKVMER"/>
<dbReference type="SUPFAM" id="SSF48403">
    <property type="entry name" value="Ankyrin repeat"/>
    <property type="match status" value="1"/>
</dbReference>
<dbReference type="InterPro" id="IPR017956">
    <property type="entry name" value="AT_hook_DNA-bd_motif"/>
</dbReference>
<evidence type="ECO:0000256" key="3">
    <source>
        <dbReference type="SAM" id="MobiDB-lite"/>
    </source>
</evidence>
<dbReference type="GO" id="GO:0003714">
    <property type="term" value="F:transcription corepressor activity"/>
    <property type="evidence" value="ECO:0000318"/>
    <property type="project" value="GO_Central"/>
</dbReference>
<feature type="repeat" description="ANK" evidence="2">
    <location>
        <begin position="1426"/>
        <end position="1458"/>
    </location>
</feature>
<feature type="repeat" description="ANK" evidence="2">
    <location>
        <begin position="1459"/>
        <end position="1491"/>
    </location>
</feature>
<dbReference type="Pfam" id="PF16553">
    <property type="entry name" value="PUFD"/>
    <property type="match status" value="1"/>
</dbReference>
<dbReference type="PROSITE" id="PS50088">
    <property type="entry name" value="ANK_REPEAT"/>
    <property type="match status" value="2"/>
</dbReference>
<feature type="region of interest" description="Disordered" evidence="3">
    <location>
        <begin position="661"/>
        <end position="725"/>
    </location>
</feature>
<dbReference type="InterPro" id="IPR002110">
    <property type="entry name" value="Ankyrin_rpt"/>
</dbReference>
<dbReference type="Gene3D" id="1.25.40.20">
    <property type="entry name" value="Ankyrin repeat-containing domain"/>
    <property type="match status" value="1"/>
</dbReference>
<sequence>MIHRNQTNVPITHRVERTTMNGSSDKLLHEPHRHRVVDSRSVGSDEPLDLSRPLDLSKKSSKPVPPAAPQHFVSNGTPRHFQPGVQPINIHNNINGVNGANVPPLRSTKYPLQRGLAYVQPRKGSLSRNGGILEVGIPDPPANKSSPQKVVGAGQQLMMNYAAMQQRVRTEAGNIAALQAQATNAAQEAVKQAMARHAAASAAAKAKKEMPTAGMPPGVVIQRSHNPMFDAHRKRLNTGRMASVKPVQRKLTPSDIRELAMERQLAQLSAMHSEQDLLRAYRQMMSSPKASSAVFAKQTHIRPQTDKSSKTSATHKPSLQKPSLQKPLPGATDERTGRGYEAKHTHYSPQQQRIIDSHIAASKQNGFAAQVRAREQAMVKQQQELITRQQRQLIKEVNNNRRLQEFAKNERDRKAMVAEFNNKHLTSRGKMLEEEALARKHVGQAAIPALPSTDYLEAMAAYNAARTGQNQKRTIRSVSHTMSPPPTHGLSSPQCIKKPSPSVPPEVRSAVHSSSPHAEVIAASKVYPPIKRPSSSPHEEVVPRKIRSASSDTRSKNMFVNAIAEVQRNVAAQQMLYNTYKGMTNKKLSSVPVRERLLIARMSDRDRHDLMVAQMMEEQAMRSLKSNSRTGNKSVLSNIASSPEGEMIHAARKAHLNRTKSFDKPTANHNVPSSSQNRLPKSVISPGPRENEESTADYLTQPNLIKQRSETAGHPPMKRTSRLPSYDDAIAAQRSLPSGETNEKVTPDMMSSVARQLVTSSKDWFKSYFSREIELQGNDIPQQGKAENRIMTGDGHSLSKDISAGKQVATSPVIESARQPKTEQKTLKESSEHDKETNSLPVNEVRKSSPTLPPTPPILDALGLGGRIPPGENSQKDPVVKSAIDVKRSFGKPFSDFYLTQSLGQSEVTPISPKPKPTRKVKTLSPEKPVEDLEKSIKVAEEQQKNSDATTEASKGSEGSHEVNDLMQADTASLGSKERALQRAIIRFNVPERQISGGDQATEEIPVPVDTNKPISRLKLVQRRRRRKLSKFRKRIRGQRTLTNVPVPQTGRKRGRPRRSSLPPTADMAALMRTKFQDFIPQVLERRTRNSGSGRVRNYRSMYDARNIRYELEIEKERAKVMERRRRLREFNSAENASATETDDTAHDEDCAPQLNRPQGEDYAPQVNRPHDEDYAPQVNRPQGEDYVPLVKRTHDEDHVPQVKRPQGEDYAPQVKRKRGRPRTKPRDENSSKTPKQSTEPGEDATPEASPEKESVESPSKPLRVVLDQNTPNHIKIKFVNLHSMSTNEDHKEVEEGAPPQPRRRGRGRPRKSVGKCKSKTKNLGPPKSPEPPKLEIMSPCEDKENESDYEDFVQDPDYDVINPELTLPEYARVIRPDPPQEMKRFPLNKKLGETYLHRAASQGNMEIISYCIDYRVIDVNARDNAGYTALHDSCVEGHIDIARHLLSHGADVNASAADGTRPIHDAVDNDRVQLVRLLLAYGADPFLATNTGRRVTKLALTKSSEMKTLLFGYLQDVNGDRSKFEDAPLHALDYQWSFNGSCSAFDTNTSSETYTFADVPGPDENKKIESGEEDEGVFFEISDKPILPSYNIRMENDDKFRNWLLLSDVTERLSLTKEELLDSNPDLEPVSLPACQFHQAAQESQVTNSTQVGRGEDDVNVNPEVKGEEVKLLELNDNLRSVLGSEVKYVR</sequence>
<feature type="region of interest" description="Disordered" evidence="3">
    <location>
        <begin position="1197"/>
        <end position="1272"/>
    </location>
</feature>
<feature type="region of interest" description="Disordered" evidence="3">
    <location>
        <begin position="291"/>
        <end position="351"/>
    </location>
</feature>
<organism evidence="5 6">
    <name type="scientific">Strongylocentrotus purpuratus</name>
    <name type="common">Purple sea urchin</name>
    <dbReference type="NCBI Taxonomy" id="7668"/>
    <lineage>
        <taxon>Eukaryota</taxon>
        <taxon>Metazoa</taxon>
        <taxon>Echinodermata</taxon>
        <taxon>Eleutherozoa</taxon>
        <taxon>Echinozoa</taxon>
        <taxon>Echinoidea</taxon>
        <taxon>Euechinoidea</taxon>
        <taxon>Echinacea</taxon>
        <taxon>Camarodonta</taxon>
        <taxon>Echinidea</taxon>
        <taxon>Strongylocentrotidae</taxon>
        <taxon>Strongylocentrotus</taxon>
    </lineage>
</organism>
<dbReference type="InParanoid" id="A0A7M7HIQ4"/>
<dbReference type="PANTHER" id="PTHR24117:SF9">
    <property type="entry name" value="BCL-6 COREPRESSOR PCGF1 BINDING DOMAIN-CONTAINING PROTEIN"/>
    <property type="match status" value="1"/>
</dbReference>
<dbReference type="PRINTS" id="PR01415">
    <property type="entry name" value="ANKYRIN"/>
</dbReference>
<dbReference type="EnsemblMetazoa" id="XM_787473">
    <property type="protein sequence ID" value="XP_792566"/>
    <property type="gene ID" value="LOC587762"/>
</dbReference>
<feature type="compositionally biased region" description="Basic and acidic residues" evidence="3">
    <location>
        <begin position="928"/>
        <end position="945"/>
    </location>
</feature>
<dbReference type="InterPro" id="IPR047144">
    <property type="entry name" value="BCOR-like"/>
</dbReference>
<dbReference type="GO" id="GO:0003677">
    <property type="term" value="F:DNA binding"/>
    <property type="evidence" value="ECO:0007669"/>
    <property type="project" value="InterPro"/>
</dbReference>
<dbReference type="PRINTS" id="PR00929">
    <property type="entry name" value="ATHOOK"/>
</dbReference>
<feature type="region of interest" description="Disordered" evidence="3">
    <location>
        <begin position="1045"/>
        <end position="1064"/>
    </location>
</feature>
<evidence type="ECO:0000259" key="4">
    <source>
        <dbReference type="Pfam" id="PF16553"/>
    </source>
</evidence>
<dbReference type="Pfam" id="PF00023">
    <property type="entry name" value="Ank"/>
    <property type="match status" value="1"/>
</dbReference>
<keyword evidence="2" id="KW-0040">ANK repeat</keyword>
<feature type="compositionally biased region" description="Basic residues" evidence="3">
    <location>
        <begin position="1215"/>
        <end position="1224"/>
    </location>
</feature>
<feature type="region of interest" description="Disordered" evidence="3">
    <location>
        <begin position="478"/>
        <end position="553"/>
    </location>
</feature>
<name>A0A7M7HIQ4_STRPU</name>
<dbReference type="RefSeq" id="XP_011680518.2">
    <property type="nucleotide sequence ID" value="XM_011682216.2"/>
</dbReference>
<feature type="compositionally biased region" description="Polar residues" evidence="3">
    <location>
        <begin position="1643"/>
        <end position="1653"/>
    </location>
</feature>
<feature type="region of interest" description="Disordered" evidence="3">
    <location>
        <begin position="1286"/>
        <end position="1336"/>
    </location>
</feature>
<evidence type="ECO:0000313" key="6">
    <source>
        <dbReference type="Proteomes" id="UP000007110"/>
    </source>
</evidence>
<feature type="region of interest" description="Disordered" evidence="3">
    <location>
        <begin position="905"/>
        <end position="963"/>
    </location>
</feature>
<dbReference type="PANTHER" id="PTHR24117">
    <property type="entry name" value="AGAP007537-PB"/>
    <property type="match status" value="1"/>
</dbReference>
<dbReference type="RefSeq" id="XP_792566.4">
    <property type="nucleotide sequence ID" value="XM_787473.5"/>
</dbReference>
<feature type="compositionally biased region" description="Polar residues" evidence="3">
    <location>
        <begin position="310"/>
        <end position="323"/>
    </location>
</feature>
<evidence type="ECO:0000313" key="5">
    <source>
        <dbReference type="EnsemblMetazoa" id="XP_011680518"/>
    </source>
</evidence>
<feature type="compositionally biased region" description="Basic residues" evidence="3">
    <location>
        <begin position="1302"/>
        <end position="1321"/>
    </location>
</feature>
<feature type="region of interest" description="Disordered" evidence="3">
    <location>
        <begin position="792"/>
        <end position="878"/>
    </location>
</feature>
<feature type="region of interest" description="Disordered" evidence="3">
    <location>
        <begin position="1132"/>
        <end position="1184"/>
    </location>
</feature>